<dbReference type="Gene3D" id="1.10.60.40">
    <property type="match status" value="1"/>
</dbReference>
<evidence type="ECO:0000313" key="14">
    <source>
        <dbReference type="EMBL" id="KAJ3168360.1"/>
    </source>
</evidence>
<dbReference type="AlphaFoldDB" id="A0AAD5TBD6"/>
<evidence type="ECO:0000256" key="13">
    <source>
        <dbReference type="SAM" id="Phobius"/>
    </source>
</evidence>
<comment type="catalytic activity">
    <reaction evidence="11">
        <text>a phosphate monoester + H2O = an alcohol + phosphate</text>
        <dbReference type="Rhea" id="RHEA:15017"/>
        <dbReference type="ChEBI" id="CHEBI:15377"/>
        <dbReference type="ChEBI" id="CHEBI:30879"/>
        <dbReference type="ChEBI" id="CHEBI:43474"/>
        <dbReference type="ChEBI" id="CHEBI:67140"/>
        <dbReference type="EC" id="3.1.3.1"/>
    </reaction>
</comment>
<keyword evidence="7 9" id="KW-0460">Magnesium</keyword>
<organism evidence="14 15">
    <name type="scientific">Geranomyces variabilis</name>
    <dbReference type="NCBI Taxonomy" id="109894"/>
    <lineage>
        <taxon>Eukaryota</taxon>
        <taxon>Fungi</taxon>
        <taxon>Fungi incertae sedis</taxon>
        <taxon>Chytridiomycota</taxon>
        <taxon>Chytridiomycota incertae sedis</taxon>
        <taxon>Chytridiomycetes</taxon>
        <taxon>Spizellomycetales</taxon>
        <taxon>Powellomycetaceae</taxon>
        <taxon>Geranomyces</taxon>
    </lineage>
</organism>
<evidence type="ECO:0000313" key="15">
    <source>
        <dbReference type="Proteomes" id="UP001212152"/>
    </source>
</evidence>
<dbReference type="InterPro" id="IPR017850">
    <property type="entry name" value="Alkaline_phosphatase_core_sf"/>
</dbReference>
<dbReference type="InterPro" id="IPR001952">
    <property type="entry name" value="Alkaline_phosphatase"/>
</dbReference>
<gene>
    <name evidence="14" type="ORF">HDU87_001197</name>
</gene>
<dbReference type="PROSITE" id="PS00123">
    <property type="entry name" value="ALKALINE_PHOSPHATASE"/>
    <property type="match status" value="1"/>
</dbReference>
<comment type="cofactor">
    <cofactor evidence="9">
        <name>Zn(2+)</name>
        <dbReference type="ChEBI" id="CHEBI:29105"/>
    </cofactor>
    <text evidence="9">Binds 2 Zn(2+) ions.</text>
</comment>
<comment type="caution">
    <text evidence="14">The sequence shown here is derived from an EMBL/GenBank/DDBJ whole genome shotgun (WGS) entry which is preliminary data.</text>
</comment>
<sequence length="553" mass="59865">MADDNDAAAAQPLLGRIEDGGRQRAVARRRRVILATFVTGLVLLTAFTAAGILFAKRNANKRGRGKPNVILMISDGFGPASETLARNYYQYTHGVPEGHQLPLDTILVGSSRTRSSDSFVTDSAAGATAFSCGIKTYNGAIAVNPEQKPCGTVLEAAKEKGYLTGMIVTSRITHATPACFASHADSRALEDDIALHEIGNYTLGRRVDLMFGGGACFFKPNTDPFSCRSDDINAYAIAKELGWHIASSDRTLFDALDPASVSLPLLNLFANDHMSYEIDRDNAVQPSLKEMTVKALDILTLSERHSKGFFLMIEGSRIDMAAHNNDPAAHVREVLAYNEAIDAVKDFIDRNPETVLISVSDHETGGLSVGLQLDPHAYPDYFWNPEALVNVQRSTEIVAPEITNFTGPPSARTAFVRDIVFPQWLAIADATDAEIAAVALPGAPYEDVIAALGTALSRRAGLGWSTHGHSAVDVNLYAYGRNAHELRGNHENTDIGKFIVRQMGLDLEPVTAQLNRDPPNKDMRAESGRGKRGAFQVEHYPHPSLGSRAVSSL</sequence>
<keyword evidence="4 9" id="KW-0479">Metal-binding</keyword>
<name>A0AAD5TBD6_9FUNG</name>
<dbReference type="PANTHER" id="PTHR11596">
    <property type="entry name" value="ALKALINE PHOSPHATASE"/>
    <property type="match status" value="1"/>
</dbReference>
<evidence type="ECO:0000256" key="3">
    <source>
        <dbReference type="ARBA" id="ARBA00022553"/>
    </source>
</evidence>
<evidence type="ECO:0000256" key="7">
    <source>
        <dbReference type="ARBA" id="ARBA00022842"/>
    </source>
</evidence>
<evidence type="ECO:0000256" key="10">
    <source>
        <dbReference type="RuleBase" id="RU003946"/>
    </source>
</evidence>
<feature type="binding site" evidence="9">
    <location>
        <position position="361"/>
    </location>
    <ligand>
        <name>Zn(2+)</name>
        <dbReference type="ChEBI" id="CHEBI:29105"/>
        <label>2</label>
    </ligand>
</feature>
<keyword evidence="15" id="KW-1185">Reference proteome</keyword>
<dbReference type="Pfam" id="PF00245">
    <property type="entry name" value="Alk_phosphatase"/>
    <property type="match status" value="1"/>
</dbReference>
<evidence type="ECO:0000256" key="9">
    <source>
        <dbReference type="PIRSR" id="PIRSR601952-2"/>
    </source>
</evidence>
<comment type="similarity">
    <text evidence="1 10">Belongs to the alkaline phosphatase family.</text>
</comment>
<evidence type="ECO:0000256" key="8">
    <source>
        <dbReference type="PIRSR" id="PIRSR601952-1"/>
    </source>
</evidence>
<dbReference type="EMBL" id="JADGJQ010000123">
    <property type="protein sequence ID" value="KAJ3168360.1"/>
    <property type="molecule type" value="Genomic_DNA"/>
</dbReference>
<comment type="cofactor">
    <cofactor evidence="9">
        <name>Mg(2+)</name>
        <dbReference type="ChEBI" id="CHEBI:18420"/>
    </cofactor>
    <text evidence="9">Binds 1 Mg(2+) ion.</text>
</comment>
<feature type="binding site" evidence="9">
    <location>
        <position position="75"/>
    </location>
    <ligand>
        <name>Mg(2+)</name>
        <dbReference type="ChEBI" id="CHEBI:18420"/>
    </ligand>
</feature>
<dbReference type="Proteomes" id="UP001212152">
    <property type="component" value="Unassembled WGS sequence"/>
</dbReference>
<feature type="binding site" evidence="9">
    <location>
        <position position="176"/>
    </location>
    <ligand>
        <name>Mg(2+)</name>
        <dbReference type="ChEBI" id="CHEBI:18420"/>
    </ligand>
</feature>
<feature type="binding site" evidence="9">
    <location>
        <position position="174"/>
    </location>
    <ligand>
        <name>Mg(2+)</name>
        <dbReference type="ChEBI" id="CHEBI:18420"/>
    </ligand>
</feature>
<feature type="compositionally biased region" description="Basic and acidic residues" evidence="12">
    <location>
        <begin position="518"/>
        <end position="529"/>
    </location>
</feature>
<evidence type="ECO:0000256" key="6">
    <source>
        <dbReference type="ARBA" id="ARBA00022833"/>
    </source>
</evidence>
<dbReference type="GO" id="GO:0004035">
    <property type="term" value="F:alkaline phosphatase activity"/>
    <property type="evidence" value="ECO:0007669"/>
    <property type="project" value="UniProtKB-EC"/>
</dbReference>
<feature type="transmembrane region" description="Helical" evidence="13">
    <location>
        <begin position="32"/>
        <end position="54"/>
    </location>
</feature>
<evidence type="ECO:0000256" key="11">
    <source>
        <dbReference type="RuleBase" id="RU003947"/>
    </source>
</evidence>
<keyword evidence="13" id="KW-1133">Transmembrane helix</keyword>
<dbReference type="CDD" id="cd16012">
    <property type="entry name" value="ALP"/>
    <property type="match status" value="1"/>
</dbReference>
<keyword evidence="3" id="KW-0597">Phosphoprotein</keyword>
<evidence type="ECO:0000256" key="5">
    <source>
        <dbReference type="ARBA" id="ARBA00022801"/>
    </source>
</evidence>
<dbReference type="InterPro" id="IPR018299">
    <property type="entry name" value="Alkaline_phosphatase_AS"/>
</dbReference>
<evidence type="ECO:0000256" key="2">
    <source>
        <dbReference type="ARBA" id="ARBA00012647"/>
    </source>
</evidence>
<evidence type="ECO:0000256" key="12">
    <source>
        <dbReference type="SAM" id="MobiDB-lite"/>
    </source>
</evidence>
<dbReference type="Gene3D" id="3.40.720.10">
    <property type="entry name" value="Alkaline Phosphatase, subunit A"/>
    <property type="match status" value="1"/>
</dbReference>
<feature type="binding site" evidence="9">
    <location>
        <position position="323"/>
    </location>
    <ligand>
        <name>Zn(2+)</name>
        <dbReference type="ChEBI" id="CHEBI:29105"/>
        <label>2</label>
    </ligand>
</feature>
<keyword evidence="5 11" id="KW-0378">Hydrolase</keyword>
<proteinExistence type="inferred from homology"/>
<feature type="binding site" evidence="9">
    <location>
        <position position="319"/>
    </location>
    <ligand>
        <name>Zn(2+)</name>
        <dbReference type="ChEBI" id="CHEBI:29105"/>
        <label>2</label>
    </ligand>
</feature>
<feature type="binding site" evidence="9">
    <location>
        <position position="75"/>
    </location>
    <ligand>
        <name>Zn(2+)</name>
        <dbReference type="ChEBI" id="CHEBI:29105"/>
        <label>2</label>
    </ligand>
</feature>
<keyword evidence="13" id="KW-0812">Transmembrane</keyword>
<dbReference type="GO" id="GO:0046872">
    <property type="term" value="F:metal ion binding"/>
    <property type="evidence" value="ECO:0007669"/>
    <property type="project" value="UniProtKB-KW"/>
</dbReference>
<feature type="active site" description="Phosphoserine intermediate" evidence="8">
    <location>
        <position position="123"/>
    </location>
</feature>
<evidence type="ECO:0000256" key="1">
    <source>
        <dbReference type="ARBA" id="ARBA00005984"/>
    </source>
</evidence>
<evidence type="ECO:0000256" key="4">
    <source>
        <dbReference type="ARBA" id="ARBA00022723"/>
    </source>
</evidence>
<dbReference type="SMART" id="SM00098">
    <property type="entry name" value="alkPPc"/>
    <property type="match status" value="1"/>
</dbReference>
<dbReference type="PRINTS" id="PR00113">
    <property type="entry name" value="ALKPHPHTASE"/>
</dbReference>
<dbReference type="GO" id="GO:0000329">
    <property type="term" value="C:fungal-type vacuole membrane"/>
    <property type="evidence" value="ECO:0007669"/>
    <property type="project" value="TreeGrafter"/>
</dbReference>
<keyword evidence="13" id="KW-0472">Membrane</keyword>
<accession>A0AAD5TBD6</accession>
<dbReference type="PANTHER" id="PTHR11596:SF5">
    <property type="entry name" value="ALKALINE PHOSPHATASE"/>
    <property type="match status" value="1"/>
</dbReference>
<feature type="region of interest" description="Disordered" evidence="12">
    <location>
        <begin position="511"/>
        <end position="553"/>
    </location>
</feature>
<feature type="binding site" evidence="9">
    <location>
        <position position="314"/>
    </location>
    <ligand>
        <name>Mg(2+)</name>
        <dbReference type="ChEBI" id="CHEBI:18420"/>
    </ligand>
</feature>
<reference evidence="14" key="1">
    <citation type="submission" date="2020-05" db="EMBL/GenBank/DDBJ databases">
        <title>Phylogenomic resolution of chytrid fungi.</title>
        <authorList>
            <person name="Stajich J.E."/>
            <person name="Amses K."/>
            <person name="Simmons R."/>
            <person name="Seto K."/>
            <person name="Myers J."/>
            <person name="Bonds A."/>
            <person name="Quandt C.A."/>
            <person name="Barry K."/>
            <person name="Liu P."/>
            <person name="Grigoriev I."/>
            <person name="Longcore J.E."/>
            <person name="James T.Y."/>
        </authorList>
    </citation>
    <scope>NUCLEOTIDE SEQUENCE</scope>
    <source>
        <strain evidence="14">JEL0379</strain>
    </source>
</reference>
<keyword evidence="6 9" id="KW-0862">Zinc</keyword>
<feature type="binding site" evidence="9">
    <location>
        <position position="469"/>
    </location>
    <ligand>
        <name>Zn(2+)</name>
        <dbReference type="ChEBI" id="CHEBI:29105"/>
        <label>2</label>
    </ligand>
</feature>
<dbReference type="SUPFAM" id="SSF53649">
    <property type="entry name" value="Alkaline phosphatase-like"/>
    <property type="match status" value="1"/>
</dbReference>
<feature type="binding site" evidence="9">
    <location>
        <position position="362"/>
    </location>
    <ligand>
        <name>Zn(2+)</name>
        <dbReference type="ChEBI" id="CHEBI:29105"/>
        <label>2</label>
    </ligand>
</feature>
<dbReference type="EC" id="3.1.3.1" evidence="2 11"/>
<protein>
    <recommendedName>
        <fullName evidence="2 11">Alkaline phosphatase</fullName>
        <ecNumber evidence="2 11">3.1.3.1</ecNumber>
    </recommendedName>
</protein>